<dbReference type="PANTHER" id="PTHR47843:SF2">
    <property type="entry name" value="BTB DOMAIN-CONTAINING PROTEIN"/>
    <property type="match status" value="1"/>
</dbReference>
<dbReference type="Proteomes" id="UP000799539">
    <property type="component" value="Unassembled WGS sequence"/>
</dbReference>
<dbReference type="EMBL" id="ML992681">
    <property type="protein sequence ID" value="KAF2210355.1"/>
    <property type="molecule type" value="Genomic_DNA"/>
</dbReference>
<dbReference type="AlphaFoldDB" id="A0A6A6FAI7"/>
<evidence type="ECO:0000259" key="2">
    <source>
        <dbReference type="PROSITE" id="PS50097"/>
    </source>
</evidence>
<gene>
    <name evidence="3" type="ORF">CERZMDRAFT_118192</name>
</gene>
<dbReference type="InterPro" id="IPR000210">
    <property type="entry name" value="BTB/POZ_dom"/>
</dbReference>
<dbReference type="CDD" id="cd18186">
    <property type="entry name" value="BTB_POZ_ZBTB_KLHL-like"/>
    <property type="match status" value="1"/>
</dbReference>
<dbReference type="Gene3D" id="3.30.710.10">
    <property type="entry name" value="Potassium Channel Kv1.1, Chain A"/>
    <property type="match status" value="1"/>
</dbReference>
<dbReference type="OrthoDB" id="3629740at2759"/>
<name>A0A6A6FAI7_9PEZI</name>
<dbReference type="PANTHER" id="PTHR47843">
    <property type="entry name" value="BTB DOMAIN-CONTAINING PROTEIN-RELATED"/>
    <property type="match status" value="1"/>
</dbReference>
<evidence type="ECO:0000313" key="4">
    <source>
        <dbReference type="Proteomes" id="UP000799539"/>
    </source>
</evidence>
<accession>A0A6A6FAI7</accession>
<feature type="region of interest" description="Disordered" evidence="1">
    <location>
        <begin position="1"/>
        <end position="23"/>
    </location>
</feature>
<dbReference type="Pfam" id="PF00651">
    <property type="entry name" value="BTB"/>
    <property type="match status" value="1"/>
</dbReference>
<dbReference type="PROSITE" id="PS50097">
    <property type="entry name" value="BTB"/>
    <property type="match status" value="1"/>
</dbReference>
<organism evidence="3 4">
    <name type="scientific">Cercospora zeae-maydis SCOH1-5</name>
    <dbReference type="NCBI Taxonomy" id="717836"/>
    <lineage>
        <taxon>Eukaryota</taxon>
        <taxon>Fungi</taxon>
        <taxon>Dikarya</taxon>
        <taxon>Ascomycota</taxon>
        <taxon>Pezizomycotina</taxon>
        <taxon>Dothideomycetes</taxon>
        <taxon>Dothideomycetidae</taxon>
        <taxon>Mycosphaerellales</taxon>
        <taxon>Mycosphaerellaceae</taxon>
        <taxon>Cercospora</taxon>
    </lineage>
</organism>
<protein>
    <recommendedName>
        <fullName evidence="2">BTB domain-containing protein</fullName>
    </recommendedName>
</protein>
<feature type="domain" description="BTB" evidence="2">
    <location>
        <begin position="37"/>
        <end position="116"/>
    </location>
</feature>
<evidence type="ECO:0000256" key="1">
    <source>
        <dbReference type="SAM" id="MobiDB-lite"/>
    </source>
</evidence>
<feature type="compositionally biased region" description="Polar residues" evidence="1">
    <location>
        <begin position="128"/>
        <end position="143"/>
    </location>
</feature>
<feature type="region of interest" description="Disordered" evidence="1">
    <location>
        <begin position="126"/>
        <end position="148"/>
    </location>
</feature>
<dbReference type="SUPFAM" id="SSF54695">
    <property type="entry name" value="POZ domain"/>
    <property type="match status" value="1"/>
</dbReference>
<proteinExistence type="predicted"/>
<evidence type="ECO:0000313" key="3">
    <source>
        <dbReference type="EMBL" id="KAF2210355.1"/>
    </source>
</evidence>
<reference evidence="3" key="1">
    <citation type="journal article" date="2020" name="Stud. Mycol.">
        <title>101 Dothideomycetes genomes: a test case for predicting lifestyles and emergence of pathogens.</title>
        <authorList>
            <person name="Haridas S."/>
            <person name="Albert R."/>
            <person name="Binder M."/>
            <person name="Bloem J."/>
            <person name="Labutti K."/>
            <person name="Salamov A."/>
            <person name="Andreopoulos B."/>
            <person name="Baker S."/>
            <person name="Barry K."/>
            <person name="Bills G."/>
            <person name="Bluhm B."/>
            <person name="Cannon C."/>
            <person name="Castanera R."/>
            <person name="Culley D."/>
            <person name="Daum C."/>
            <person name="Ezra D."/>
            <person name="Gonzalez J."/>
            <person name="Henrissat B."/>
            <person name="Kuo A."/>
            <person name="Liang C."/>
            <person name="Lipzen A."/>
            <person name="Lutzoni F."/>
            <person name="Magnuson J."/>
            <person name="Mondo S."/>
            <person name="Nolan M."/>
            <person name="Ohm R."/>
            <person name="Pangilinan J."/>
            <person name="Park H.-J."/>
            <person name="Ramirez L."/>
            <person name="Alfaro M."/>
            <person name="Sun H."/>
            <person name="Tritt A."/>
            <person name="Yoshinaga Y."/>
            <person name="Zwiers L.-H."/>
            <person name="Turgeon B."/>
            <person name="Goodwin S."/>
            <person name="Spatafora J."/>
            <person name="Crous P."/>
            <person name="Grigoriev I."/>
        </authorList>
    </citation>
    <scope>NUCLEOTIDE SEQUENCE</scope>
    <source>
        <strain evidence="3">SCOH1-5</strain>
    </source>
</reference>
<dbReference type="InterPro" id="IPR011333">
    <property type="entry name" value="SKP1/BTB/POZ_sf"/>
</dbReference>
<feature type="compositionally biased region" description="Polar residues" evidence="1">
    <location>
        <begin position="1"/>
        <end position="10"/>
    </location>
</feature>
<sequence>MAMSDPSSTVLGKRKAPHVSPTTPRKRFSAAELYNPTMVTIVVSEAGVMGNYEDAASEEFVLQRGLICSHSKYFESAFHKQWSESQSKRLQIDDVSPKIFRIFVAWLFYQQIFYDQDRVEPDAIAPNASEQLGTSTSEQLNTSTRHRALSEGCTTSASSSYRAACASTTTSLELRDRNSDVQAAKRSLQPPALSHIDPYDPQNALTWPWTDLFELYVFAEKYDTRGLRIKVFDLIQLRLVRNAMLYESRWLPDPDDVTYLVENLPSNSRLVMLLSRYYQVQSARPVERRLAKLGRLPSSFLALCYLHSMRFMQAKHCPTCQARQHHTHDRAHTWEDTLPPHAINSCLHHEHGDDQEERAECLERWSVKIQALRDELSQKAQTVAASQEIVVVS</sequence>
<keyword evidence="4" id="KW-1185">Reference proteome</keyword>